<reference evidence="1" key="1">
    <citation type="journal article" date="2021" name="PeerJ">
        <title>Extensive microbial diversity within the chicken gut microbiome revealed by metagenomics and culture.</title>
        <authorList>
            <person name="Gilroy R."/>
            <person name="Ravi A."/>
            <person name="Getino M."/>
            <person name="Pursley I."/>
            <person name="Horton D.L."/>
            <person name="Alikhan N.F."/>
            <person name="Baker D."/>
            <person name="Gharbi K."/>
            <person name="Hall N."/>
            <person name="Watson M."/>
            <person name="Adriaenssens E.M."/>
            <person name="Foster-Nyarko E."/>
            <person name="Jarju S."/>
            <person name="Secka A."/>
            <person name="Antonio M."/>
            <person name="Oren A."/>
            <person name="Chaudhuri R.R."/>
            <person name="La Ragione R."/>
            <person name="Hildebrand F."/>
            <person name="Pallen M.J."/>
        </authorList>
    </citation>
    <scope>NUCLEOTIDE SEQUENCE</scope>
    <source>
        <strain evidence="1">ChiBcec8-14828</strain>
    </source>
</reference>
<proteinExistence type="predicted"/>
<sequence>MSTLYVCDLDGTLLTPEAQLSPRTVTILNRLLDGGLLFTIATARTPATANTILAPLHLRLPAVFLTGALVYDLRRMQTLQTVSFPPDTARCVCEAFQVLHKEALLYTFCDNQLIVYYRELTGSFEQKFVKERMDQPYKKFVQTQDYVRSTENGALMMALLCLDDERDAREWYRALSIIPGVSCYLYPNEYHQGFTVEAFPSGCDKGCQVETLKAYAGASRTVAFGDNFNDISLFEACDESCAVENAVGFVKEHATNVIGSNREDGVALWLEQHAELP</sequence>
<dbReference type="AlphaFoldDB" id="A0A9D2S0Y9"/>
<dbReference type="SUPFAM" id="SSF56784">
    <property type="entry name" value="HAD-like"/>
    <property type="match status" value="1"/>
</dbReference>
<evidence type="ECO:0000313" key="1">
    <source>
        <dbReference type="EMBL" id="HJB39274.1"/>
    </source>
</evidence>
<dbReference type="InterPro" id="IPR023214">
    <property type="entry name" value="HAD_sf"/>
</dbReference>
<accession>A0A9D2S0Y9</accession>
<dbReference type="GO" id="GO:0000287">
    <property type="term" value="F:magnesium ion binding"/>
    <property type="evidence" value="ECO:0007669"/>
    <property type="project" value="TreeGrafter"/>
</dbReference>
<protein>
    <submittedName>
        <fullName evidence="1">HAD family hydrolase</fullName>
    </submittedName>
</protein>
<dbReference type="Pfam" id="PF08282">
    <property type="entry name" value="Hydrolase_3"/>
    <property type="match status" value="1"/>
</dbReference>
<dbReference type="GO" id="GO:0016791">
    <property type="term" value="F:phosphatase activity"/>
    <property type="evidence" value="ECO:0007669"/>
    <property type="project" value="UniProtKB-ARBA"/>
</dbReference>
<keyword evidence="1" id="KW-0378">Hydrolase</keyword>
<dbReference type="Gene3D" id="3.30.1240.10">
    <property type="match status" value="1"/>
</dbReference>
<organism evidence="1 2">
    <name type="scientific">Candidatus Ruthenibacterium avium</name>
    <dbReference type="NCBI Taxonomy" id="2838751"/>
    <lineage>
        <taxon>Bacteria</taxon>
        <taxon>Bacillati</taxon>
        <taxon>Bacillota</taxon>
        <taxon>Clostridia</taxon>
        <taxon>Eubacteriales</taxon>
        <taxon>Oscillospiraceae</taxon>
        <taxon>Ruthenibacterium</taxon>
    </lineage>
</organism>
<dbReference type="PANTHER" id="PTHR10000">
    <property type="entry name" value="PHOSPHOSERINE PHOSPHATASE"/>
    <property type="match status" value="1"/>
</dbReference>
<comment type="caution">
    <text evidence="1">The sequence shown here is derived from an EMBL/GenBank/DDBJ whole genome shotgun (WGS) entry which is preliminary data.</text>
</comment>
<dbReference type="Gene3D" id="3.40.50.1000">
    <property type="entry name" value="HAD superfamily/HAD-like"/>
    <property type="match status" value="1"/>
</dbReference>
<evidence type="ECO:0000313" key="2">
    <source>
        <dbReference type="Proteomes" id="UP000824209"/>
    </source>
</evidence>
<reference evidence="1" key="2">
    <citation type="submission" date="2021-04" db="EMBL/GenBank/DDBJ databases">
        <authorList>
            <person name="Gilroy R."/>
        </authorList>
    </citation>
    <scope>NUCLEOTIDE SEQUENCE</scope>
    <source>
        <strain evidence="1">ChiBcec8-14828</strain>
    </source>
</reference>
<dbReference type="EMBL" id="DWYA01000027">
    <property type="protein sequence ID" value="HJB39274.1"/>
    <property type="molecule type" value="Genomic_DNA"/>
</dbReference>
<dbReference type="GO" id="GO:0005829">
    <property type="term" value="C:cytosol"/>
    <property type="evidence" value="ECO:0007669"/>
    <property type="project" value="TreeGrafter"/>
</dbReference>
<dbReference type="Proteomes" id="UP000824209">
    <property type="component" value="Unassembled WGS sequence"/>
</dbReference>
<dbReference type="InterPro" id="IPR036412">
    <property type="entry name" value="HAD-like_sf"/>
</dbReference>
<gene>
    <name evidence="1" type="ORF">H9943_02630</name>
</gene>
<name>A0A9D2S0Y9_9FIRM</name>
<dbReference type="PANTHER" id="PTHR10000:SF8">
    <property type="entry name" value="HAD SUPERFAMILY HYDROLASE-LIKE, TYPE 3"/>
    <property type="match status" value="1"/>
</dbReference>